<protein>
    <submittedName>
        <fullName evidence="6">NNMT protein</fullName>
    </submittedName>
</protein>
<dbReference type="GO" id="GO:0005829">
    <property type="term" value="C:cytosol"/>
    <property type="evidence" value="ECO:0007669"/>
    <property type="project" value="TreeGrafter"/>
</dbReference>
<sequence>MGEFAVYEAFSPLDYLQSYYGQLDSEADGLLNFLVEQFEHIEAGARVLEFGGGPTLIGLIPAARRAASIHFCDYVAENRQFVERWLAGDEQEFDWHVFVERCLQFEGIPHPDAGQIEARCELIRSVVGPVTSCDVYQRPPIQSDHLFDVVITNYCLDAVTNDIKEWHQHIETLKQMLQPGGLFIMSSLKQATYSDFGETRYPNVYLLEDDVRTGLIQAGFAEHSIRIATAPADHESREYRELVLKIDMVAYGEPLVARFGGGIEEGISGVQLIETSAITVHTNDMARDLTSTTRPCYGSRQMNMGITSETASLRFYPDYLPVFPHEPTRDRFHIGYENDHLGEGVRSLVPFSIGDVVFACTGFVCAEVTQFSLQLAPGLHLHDPYFYGKILHSCDPNTYVDVATRQFKAVQPIQPGDFVTMDYAQTEDYLFRRFPCACGASSCRKNVLGRLQMPAADPATVSVPPAQVLTELTDTRSTA</sequence>
<feature type="domain" description="Post-SET" evidence="5">
    <location>
        <begin position="432"/>
        <end position="448"/>
    </location>
</feature>
<dbReference type="InterPro" id="IPR053384">
    <property type="entry name" value="SAM-dep_methyltransferase"/>
</dbReference>
<dbReference type="NCBIfam" id="NF041360">
    <property type="entry name" value="GntF_guanitoxin"/>
    <property type="match status" value="1"/>
</dbReference>
<keyword evidence="7" id="KW-1185">Reference proteome</keyword>
<evidence type="ECO:0000256" key="3">
    <source>
        <dbReference type="ARBA" id="ARBA00022679"/>
    </source>
</evidence>
<dbReference type="GO" id="GO:0008170">
    <property type="term" value="F:N-methyltransferase activity"/>
    <property type="evidence" value="ECO:0007669"/>
    <property type="project" value="TreeGrafter"/>
</dbReference>
<reference evidence="6" key="1">
    <citation type="submission" date="2021-02" db="EMBL/GenBank/DDBJ databases">
        <authorList>
            <person name="Dougan E. K."/>
            <person name="Rhodes N."/>
            <person name="Thang M."/>
            <person name="Chan C."/>
        </authorList>
    </citation>
    <scope>NUCLEOTIDE SEQUENCE</scope>
</reference>
<dbReference type="GO" id="GO:0032259">
    <property type="term" value="P:methylation"/>
    <property type="evidence" value="ECO:0007669"/>
    <property type="project" value="UniProtKB-KW"/>
</dbReference>
<evidence type="ECO:0000256" key="2">
    <source>
        <dbReference type="ARBA" id="ARBA00022603"/>
    </source>
</evidence>
<dbReference type="InterPro" id="IPR003616">
    <property type="entry name" value="Post-SET_dom"/>
</dbReference>
<dbReference type="SUPFAM" id="SSF82199">
    <property type="entry name" value="SET domain"/>
    <property type="match status" value="1"/>
</dbReference>
<evidence type="ECO:0000313" key="6">
    <source>
        <dbReference type="EMBL" id="CAE7444001.1"/>
    </source>
</evidence>
<dbReference type="Pfam" id="PF01234">
    <property type="entry name" value="NNMT_PNMT_TEMT"/>
    <property type="match status" value="1"/>
</dbReference>
<dbReference type="SUPFAM" id="SSF53335">
    <property type="entry name" value="S-adenosyl-L-methionine-dependent methyltransferases"/>
    <property type="match status" value="1"/>
</dbReference>
<comment type="similarity">
    <text evidence="1">Belongs to the class I-like SAM-binding methyltransferase superfamily. NNMT/PNMT/TEMT family.</text>
</comment>
<dbReference type="EMBL" id="CAJNIZ010020668">
    <property type="protein sequence ID" value="CAE7444001.1"/>
    <property type="molecule type" value="Genomic_DNA"/>
</dbReference>
<dbReference type="InterPro" id="IPR046341">
    <property type="entry name" value="SET_dom_sf"/>
</dbReference>
<dbReference type="InterPro" id="IPR000940">
    <property type="entry name" value="NNMT_TEMT_trans"/>
</dbReference>
<keyword evidence="3" id="KW-0808">Transferase</keyword>
<dbReference type="InterPro" id="IPR029063">
    <property type="entry name" value="SAM-dependent_MTases_sf"/>
</dbReference>
<dbReference type="PROSITE" id="PS51681">
    <property type="entry name" value="SAM_MT_NNMT_PNMT_TEMT"/>
    <property type="match status" value="1"/>
</dbReference>
<organism evidence="6 7">
    <name type="scientific">Symbiodinium pilosum</name>
    <name type="common">Dinoflagellate</name>
    <dbReference type="NCBI Taxonomy" id="2952"/>
    <lineage>
        <taxon>Eukaryota</taxon>
        <taxon>Sar</taxon>
        <taxon>Alveolata</taxon>
        <taxon>Dinophyceae</taxon>
        <taxon>Suessiales</taxon>
        <taxon>Symbiodiniaceae</taxon>
        <taxon>Symbiodinium</taxon>
    </lineage>
</organism>
<dbReference type="PANTHER" id="PTHR10867:SF17">
    <property type="entry name" value="NICOTINAMIDE N-METHYLTRANSFERASE"/>
    <property type="match status" value="1"/>
</dbReference>
<keyword evidence="4" id="KW-0949">S-adenosyl-L-methionine</keyword>
<dbReference type="Gene3D" id="2.170.270.10">
    <property type="entry name" value="SET domain"/>
    <property type="match status" value="1"/>
</dbReference>
<evidence type="ECO:0000256" key="1">
    <source>
        <dbReference type="ARBA" id="ARBA00007996"/>
    </source>
</evidence>
<dbReference type="Proteomes" id="UP000649617">
    <property type="component" value="Unassembled WGS sequence"/>
</dbReference>
<name>A0A812RK94_SYMPI</name>
<accession>A0A812RK94</accession>
<comment type="caution">
    <text evidence="6">The sequence shown here is derived from an EMBL/GenBank/DDBJ whole genome shotgun (WGS) entry which is preliminary data.</text>
</comment>
<gene>
    <name evidence="6" type="primary">NNMT</name>
    <name evidence="6" type="ORF">SPIL2461_LOCUS10809</name>
</gene>
<dbReference type="Gene3D" id="3.40.50.150">
    <property type="entry name" value="Vaccinia Virus protein VP39"/>
    <property type="match status" value="1"/>
</dbReference>
<evidence type="ECO:0000259" key="5">
    <source>
        <dbReference type="PROSITE" id="PS50868"/>
    </source>
</evidence>
<evidence type="ECO:0000313" key="7">
    <source>
        <dbReference type="Proteomes" id="UP000649617"/>
    </source>
</evidence>
<dbReference type="PANTHER" id="PTHR10867">
    <property type="entry name" value="NNMT/PNMT/TEMT FAMILY MEMBER"/>
    <property type="match status" value="1"/>
</dbReference>
<keyword evidence="2" id="KW-0489">Methyltransferase</keyword>
<dbReference type="AlphaFoldDB" id="A0A812RK94"/>
<dbReference type="OrthoDB" id="10050085at2759"/>
<dbReference type="PROSITE" id="PS50868">
    <property type="entry name" value="POST_SET"/>
    <property type="match status" value="1"/>
</dbReference>
<proteinExistence type="inferred from homology"/>
<evidence type="ECO:0000256" key="4">
    <source>
        <dbReference type="ARBA" id="ARBA00022691"/>
    </source>
</evidence>